<dbReference type="PANTHER" id="PTHR32494:SF19">
    <property type="entry name" value="ALLANTOATE DEIMINASE-RELATED"/>
    <property type="match status" value="1"/>
</dbReference>
<dbReference type="InterPro" id="IPR002933">
    <property type="entry name" value="Peptidase_M20"/>
</dbReference>
<dbReference type="Pfam" id="PF07687">
    <property type="entry name" value="M20_dimer"/>
    <property type="match status" value="1"/>
</dbReference>
<feature type="binding site" evidence="7">
    <location>
        <position position="103"/>
    </location>
    <ligand>
        <name>Zn(2+)</name>
        <dbReference type="ChEBI" id="CHEBI:29105"/>
        <label>2</label>
    </ligand>
</feature>
<dbReference type="OrthoDB" id="9808195at2"/>
<dbReference type="CDD" id="cd03884">
    <property type="entry name" value="M20_bAS"/>
    <property type="match status" value="1"/>
</dbReference>
<dbReference type="Proteomes" id="UP000315017">
    <property type="component" value="Chromosome"/>
</dbReference>
<dbReference type="EMBL" id="CP036274">
    <property type="protein sequence ID" value="QDU28277.1"/>
    <property type="molecule type" value="Genomic_DNA"/>
</dbReference>
<dbReference type="InterPro" id="IPR036264">
    <property type="entry name" value="Bact_exopeptidase_dim_dom"/>
</dbReference>
<dbReference type="RefSeq" id="WP_145090291.1">
    <property type="nucleotide sequence ID" value="NZ_CP036274.1"/>
</dbReference>
<feature type="binding site" evidence="8">
    <location>
        <position position="227"/>
    </location>
    <ligand>
        <name>allantoate</name>
        <dbReference type="ChEBI" id="CHEBI:17536"/>
    </ligand>
</feature>
<gene>
    <name evidence="10" type="primary">hyuC</name>
    <name evidence="10" type="ORF">ETAA8_33770</name>
</gene>
<evidence type="ECO:0000259" key="9">
    <source>
        <dbReference type="Pfam" id="PF07687"/>
    </source>
</evidence>
<evidence type="ECO:0000256" key="8">
    <source>
        <dbReference type="PIRSR" id="PIRSR001235-2"/>
    </source>
</evidence>
<accession>A0A517YDG5</accession>
<proteinExistence type="inferred from homology"/>
<evidence type="ECO:0000313" key="11">
    <source>
        <dbReference type="Proteomes" id="UP000315017"/>
    </source>
</evidence>
<dbReference type="GO" id="GO:0016813">
    <property type="term" value="F:hydrolase activity, acting on carbon-nitrogen (but not peptide) bonds, in linear amidines"/>
    <property type="evidence" value="ECO:0007669"/>
    <property type="project" value="InterPro"/>
</dbReference>
<dbReference type="Gene3D" id="3.30.70.360">
    <property type="match status" value="1"/>
</dbReference>
<evidence type="ECO:0000256" key="2">
    <source>
        <dbReference type="ARBA" id="ARBA00006153"/>
    </source>
</evidence>
<reference evidence="10 11" key="1">
    <citation type="submission" date="2019-02" db="EMBL/GenBank/DDBJ databases">
        <title>Deep-cultivation of Planctomycetes and their phenomic and genomic characterization uncovers novel biology.</title>
        <authorList>
            <person name="Wiegand S."/>
            <person name="Jogler M."/>
            <person name="Boedeker C."/>
            <person name="Pinto D."/>
            <person name="Vollmers J."/>
            <person name="Rivas-Marin E."/>
            <person name="Kohn T."/>
            <person name="Peeters S.H."/>
            <person name="Heuer A."/>
            <person name="Rast P."/>
            <person name="Oberbeckmann S."/>
            <person name="Bunk B."/>
            <person name="Jeske O."/>
            <person name="Meyerdierks A."/>
            <person name="Storesund J.E."/>
            <person name="Kallscheuer N."/>
            <person name="Luecker S."/>
            <person name="Lage O.M."/>
            <person name="Pohl T."/>
            <person name="Merkel B.J."/>
            <person name="Hornburger P."/>
            <person name="Mueller R.-W."/>
            <person name="Bruemmer F."/>
            <person name="Labrenz M."/>
            <person name="Spormann A.M."/>
            <person name="Op den Camp H."/>
            <person name="Overmann J."/>
            <person name="Amann R."/>
            <person name="Jetten M.S.M."/>
            <person name="Mascher T."/>
            <person name="Medema M.H."/>
            <person name="Devos D.P."/>
            <person name="Kaster A.-K."/>
            <person name="Ovreas L."/>
            <person name="Rohde M."/>
            <person name="Galperin M.Y."/>
            <person name="Jogler C."/>
        </authorList>
    </citation>
    <scope>NUCLEOTIDE SEQUENCE [LARGE SCALE GENOMIC DNA]</scope>
    <source>
        <strain evidence="10 11">ETA_A8</strain>
    </source>
</reference>
<comment type="similarity">
    <text evidence="2">Belongs to the peptidase M20 family.</text>
</comment>
<evidence type="ECO:0000256" key="1">
    <source>
        <dbReference type="ARBA" id="ARBA00001936"/>
    </source>
</evidence>
<dbReference type="GO" id="GO:0046872">
    <property type="term" value="F:metal ion binding"/>
    <property type="evidence" value="ECO:0007669"/>
    <property type="project" value="UniProtKB-KW"/>
</dbReference>
<organism evidence="10 11">
    <name type="scientific">Anatilimnocola aggregata</name>
    <dbReference type="NCBI Taxonomy" id="2528021"/>
    <lineage>
        <taxon>Bacteria</taxon>
        <taxon>Pseudomonadati</taxon>
        <taxon>Planctomycetota</taxon>
        <taxon>Planctomycetia</taxon>
        <taxon>Pirellulales</taxon>
        <taxon>Pirellulaceae</taxon>
        <taxon>Anatilimnocola</taxon>
    </lineage>
</organism>
<keyword evidence="6" id="KW-0464">Manganese</keyword>
<dbReference type="InterPro" id="IPR010158">
    <property type="entry name" value="Amidase_Cbmase"/>
</dbReference>
<name>A0A517YDG5_9BACT</name>
<evidence type="ECO:0000256" key="3">
    <source>
        <dbReference type="ARBA" id="ARBA00011738"/>
    </source>
</evidence>
<evidence type="ECO:0000313" key="10">
    <source>
        <dbReference type="EMBL" id="QDU28277.1"/>
    </source>
</evidence>
<comment type="subunit">
    <text evidence="3">Homodimer.</text>
</comment>
<dbReference type="PIRSF" id="PIRSF001235">
    <property type="entry name" value="Amidase_carbamoylase"/>
    <property type="match status" value="1"/>
</dbReference>
<dbReference type="PANTHER" id="PTHR32494">
    <property type="entry name" value="ALLANTOATE DEIMINASE-RELATED"/>
    <property type="match status" value="1"/>
</dbReference>
<keyword evidence="7" id="KW-0862">Zinc</keyword>
<feature type="binding site" evidence="7">
    <location>
        <position position="138"/>
    </location>
    <ligand>
        <name>Zn(2+)</name>
        <dbReference type="ChEBI" id="CHEBI:29105"/>
        <label>2</label>
    </ligand>
</feature>
<dbReference type="Gene3D" id="3.40.630.10">
    <property type="entry name" value="Zn peptidases"/>
    <property type="match status" value="1"/>
</dbReference>
<feature type="domain" description="Peptidase M20 dimerisation" evidence="9">
    <location>
        <begin position="228"/>
        <end position="320"/>
    </location>
</feature>
<comment type="cofactor">
    <cofactor evidence="1">
        <name>Mn(2+)</name>
        <dbReference type="ChEBI" id="CHEBI:29035"/>
    </cofactor>
</comment>
<comment type="cofactor">
    <cofactor evidence="7">
        <name>Zn(2+)</name>
        <dbReference type="ChEBI" id="CHEBI:29105"/>
    </cofactor>
    <text evidence="7">Binds 2 Zn(2+) ions per subunit.</text>
</comment>
<evidence type="ECO:0000256" key="7">
    <source>
        <dbReference type="PIRSR" id="PIRSR001235-1"/>
    </source>
</evidence>
<evidence type="ECO:0000256" key="5">
    <source>
        <dbReference type="ARBA" id="ARBA00022801"/>
    </source>
</evidence>
<dbReference type="KEGG" id="aagg:ETAA8_33770"/>
<evidence type="ECO:0000256" key="6">
    <source>
        <dbReference type="ARBA" id="ARBA00023211"/>
    </source>
</evidence>
<feature type="binding site" evidence="7">
    <location>
        <position position="92"/>
    </location>
    <ligand>
        <name>Zn(2+)</name>
        <dbReference type="ChEBI" id="CHEBI:29105"/>
        <label>1</label>
    </ligand>
</feature>
<feature type="binding site" evidence="8">
    <location>
        <position position="286"/>
    </location>
    <ligand>
        <name>allantoate</name>
        <dbReference type="ChEBI" id="CHEBI:17536"/>
    </ligand>
</feature>
<keyword evidence="11" id="KW-1185">Reference proteome</keyword>
<evidence type="ECO:0000256" key="4">
    <source>
        <dbReference type="ARBA" id="ARBA00022723"/>
    </source>
</evidence>
<dbReference type="SUPFAM" id="SSF55031">
    <property type="entry name" value="Bacterial exopeptidase dimerisation domain"/>
    <property type="match status" value="1"/>
</dbReference>
<dbReference type="AlphaFoldDB" id="A0A517YDG5"/>
<dbReference type="InterPro" id="IPR011650">
    <property type="entry name" value="Peptidase_M20_dimer"/>
</dbReference>
<keyword evidence="5" id="KW-0378">Hydrolase</keyword>
<feature type="binding site" evidence="8">
    <location>
        <position position="299"/>
    </location>
    <ligand>
        <name>allantoate</name>
        <dbReference type="ChEBI" id="CHEBI:17536"/>
    </ligand>
</feature>
<feature type="binding site" evidence="7">
    <location>
        <position position="103"/>
    </location>
    <ligand>
        <name>Zn(2+)</name>
        <dbReference type="ChEBI" id="CHEBI:29105"/>
        <label>1</label>
    </ligand>
</feature>
<dbReference type="NCBIfam" id="NF006775">
    <property type="entry name" value="PRK09290.2-5"/>
    <property type="match status" value="1"/>
</dbReference>
<dbReference type="SUPFAM" id="SSF53187">
    <property type="entry name" value="Zn-dependent exopeptidases"/>
    <property type="match status" value="1"/>
</dbReference>
<sequence length="425" mass="45067">MDNAHHGTDHELLAQLAHQAFARCQEAAANTEIPGQITRTFCSPAIAQLHQQLIGWMQSLGMTCRVDGAGNLWGKLASHPRPDAPSLIIGSHLDTVPNGGRYDGLLGVILGLALAEVVVRRRATLPFALEVVGFSEEEGVRFGTPFIGSLAVVGQCDDALLQRTDANGLTVRSALQLFGCHPDEMNSAALQPARVIAYLEPHIEQGPVLQSAQLPLGVVTSIAGQTRAIAEFCGVAGHAGTVPMQLRRDALAAAAEWILAVERIGQSTAGLVATVGAIEVSPGAGNVIPGAARAKLDVRHAEDSIRSTAVTQLRELGNEIAARRNTSFELSIVHEHRAAPMNDAIAALIEQSLADTGIAPLRLVSGAGHDAAVMARRFPTGMLFIRCQDGISHHPDETVTTDDITAALSTLWFFVQRLTSRQVNP</sequence>
<protein>
    <submittedName>
        <fullName evidence="10">Hydantoin utilization protein C</fullName>
    </submittedName>
</protein>
<keyword evidence="4 7" id="KW-0479">Metal-binding</keyword>
<feature type="binding site" evidence="7">
    <location>
        <position position="393"/>
    </location>
    <ligand>
        <name>Zn(2+)</name>
        <dbReference type="ChEBI" id="CHEBI:29105"/>
        <label>2</label>
    </ligand>
</feature>
<dbReference type="NCBIfam" id="TIGR01879">
    <property type="entry name" value="hydantase"/>
    <property type="match status" value="1"/>
</dbReference>
<feature type="binding site" evidence="7">
    <location>
        <position position="202"/>
    </location>
    <ligand>
        <name>Zn(2+)</name>
        <dbReference type="ChEBI" id="CHEBI:29105"/>
        <label>1</label>
    </ligand>
</feature>
<dbReference type="Pfam" id="PF01546">
    <property type="entry name" value="Peptidase_M20"/>
    <property type="match status" value="1"/>
</dbReference>